<reference evidence="1" key="1">
    <citation type="journal article" date="2015" name="Nature">
        <title>Complex archaea that bridge the gap between prokaryotes and eukaryotes.</title>
        <authorList>
            <person name="Spang A."/>
            <person name="Saw J.H."/>
            <person name="Jorgensen S.L."/>
            <person name="Zaremba-Niedzwiedzka K."/>
            <person name="Martijn J."/>
            <person name="Lind A.E."/>
            <person name="van Eijk R."/>
            <person name="Schleper C."/>
            <person name="Guy L."/>
            <person name="Ettema T.J."/>
        </authorList>
    </citation>
    <scope>NUCLEOTIDE SEQUENCE</scope>
</reference>
<dbReference type="AlphaFoldDB" id="A0A0F9ENE3"/>
<accession>A0A0F9ENE3</accession>
<protein>
    <submittedName>
        <fullName evidence="1">Uncharacterized protein</fullName>
    </submittedName>
</protein>
<name>A0A0F9ENE3_9ZZZZ</name>
<proteinExistence type="predicted"/>
<gene>
    <name evidence="1" type="ORF">LCGC14_2405760</name>
</gene>
<evidence type="ECO:0000313" key="1">
    <source>
        <dbReference type="EMBL" id="KKL25393.1"/>
    </source>
</evidence>
<sequence>MMQPDKVLLRYASQKQLVIYIRQLEKILHKMSTEHNHGCGPCIREAKRVLNTQL</sequence>
<organism evidence="1">
    <name type="scientific">marine sediment metagenome</name>
    <dbReference type="NCBI Taxonomy" id="412755"/>
    <lineage>
        <taxon>unclassified sequences</taxon>
        <taxon>metagenomes</taxon>
        <taxon>ecological metagenomes</taxon>
    </lineage>
</organism>
<dbReference type="EMBL" id="LAZR01036230">
    <property type="protein sequence ID" value="KKL25393.1"/>
    <property type="molecule type" value="Genomic_DNA"/>
</dbReference>
<comment type="caution">
    <text evidence="1">The sequence shown here is derived from an EMBL/GenBank/DDBJ whole genome shotgun (WGS) entry which is preliminary data.</text>
</comment>